<dbReference type="STRING" id="387005.A0A183HDI7"/>
<name>A0A183HDI7_9BILA</name>
<dbReference type="GO" id="GO:0019894">
    <property type="term" value="F:kinesin binding"/>
    <property type="evidence" value="ECO:0007669"/>
    <property type="project" value="TreeGrafter"/>
</dbReference>
<dbReference type="GO" id="GO:0016192">
    <property type="term" value="P:vesicle-mediated transport"/>
    <property type="evidence" value="ECO:0007669"/>
    <property type="project" value="TreeGrafter"/>
</dbReference>
<evidence type="ECO:0000313" key="4">
    <source>
        <dbReference type="WBParaSite" id="OFLC_0000554801-mRNA-1"/>
    </source>
</evidence>
<dbReference type="GO" id="GO:0008432">
    <property type="term" value="F:JUN kinase binding"/>
    <property type="evidence" value="ECO:0007669"/>
    <property type="project" value="TreeGrafter"/>
</dbReference>
<organism evidence="4">
    <name type="scientific">Onchocerca flexuosa</name>
    <dbReference type="NCBI Taxonomy" id="387005"/>
    <lineage>
        <taxon>Eukaryota</taxon>
        <taxon>Metazoa</taxon>
        <taxon>Ecdysozoa</taxon>
        <taxon>Nematoda</taxon>
        <taxon>Chromadorea</taxon>
        <taxon>Rhabditida</taxon>
        <taxon>Spirurina</taxon>
        <taxon>Spiruromorpha</taxon>
        <taxon>Filarioidea</taxon>
        <taxon>Onchocercidae</taxon>
        <taxon>Onchocerca</taxon>
    </lineage>
</organism>
<reference evidence="2 3" key="2">
    <citation type="submission" date="2018-11" db="EMBL/GenBank/DDBJ databases">
        <authorList>
            <consortium name="Pathogen Informatics"/>
        </authorList>
    </citation>
    <scope>NUCLEOTIDE SEQUENCE [LARGE SCALE GENOMIC DNA]</scope>
</reference>
<dbReference type="GO" id="GO:0005078">
    <property type="term" value="F:MAP-kinase scaffold activity"/>
    <property type="evidence" value="ECO:0007669"/>
    <property type="project" value="InterPro"/>
</dbReference>
<evidence type="ECO:0000256" key="1">
    <source>
        <dbReference type="SAM" id="MobiDB-lite"/>
    </source>
</evidence>
<sequence length="281" mass="31811">METAVNEREAEIFAWKSSSLLWVCSSNQGHSHVVILDANNPNSVIDTFQACSAHVLCVSSVPGIQESDYPSEDTNWKKFCRGGGYMKDLPPDISEQEQFGAVQWIELRKLDSDEDTTSTYCGPDQKPSPQRSRDFSVCEQVAASTSENSQGLNEVTELVKMVNEVKDESETKKAENNGIVKKYILLEKLKEAADKGVTLEFFRKLADVHHCLCKLHVVIFRIPVFHHDLSRFKKFPDTLEHREKDDVGTLPVHIKNRLSKYEDLSDNMTALPTMWMGSQND</sequence>
<dbReference type="Proteomes" id="UP000267606">
    <property type="component" value="Unassembled WGS sequence"/>
</dbReference>
<gene>
    <name evidence="2" type="ORF">OFLC_LOCUS5547</name>
</gene>
<dbReference type="AlphaFoldDB" id="A0A183HDI7"/>
<dbReference type="PANTHER" id="PTHR13886:SF4">
    <property type="entry name" value="JNK-INTERACTING PROTEIN 3"/>
    <property type="match status" value="1"/>
</dbReference>
<reference evidence="4" key="1">
    <citation type="submission" date="2016-06" db="UniProtKB">
        <authorList>
            <consortium name="WormBaseParasite"/>
        </authorList>
    </citation>
    <scope>IDENTIFICATION</scope>
</reference>
<accession>A0A183HDI7</accession>
<dbReference type="InterPro" id="IPR039911">
    <property type="entry name" value="JIP3/JIP4"/>
</dbReference>
<evidence type="ECO:0000313" key="2">
    <source>
        <dbReference type="EMBL" id="VDO43503.1"/>
    </source>
</evidence>
<keyword evidence="3" id="KW-1185">Reference proteome</keyword>
<dbReference type="GO" id="GO:0030159">
    <property type="term" value="F:signaling receptor complex adaptor activity"/>
    <property type="evidence" value="ECO:0007669"/>
    <property type="project" value="TreeGrafter"/>
</dbReference>
<dbReference type="GO" id="GO:0005737">
    <property type="term" value="C:cytoplasm"/>
    <property type="evidence" value="ECO:0007669"/>
    <property type="project" value="TreeGrafter"/>
</dbReference>
<dbReference type="EMBL" id="UZAJ01004826">
    <property type="protein sequence ID" value="VDO43503.1"/>
    <property type="molecule type" value="Genomic_DNA"/>
</dbReference>
<proteinExistence type="predicted"/>
<evidence type="ECO:0000313" key="3">
    <source>
        <dbReference type="Proteomes" id="UP000267606"/>
    </source>
</evidence>
<protein>
    <submittedName>
        <fullName evidence="4">AMPK1_CBM domain-containing protein</fullName>
    </submittedName>
</protein>
<dbReference type="PANTHER" id="PTHR13886">
    <property type="entry name" value="JNK/SAPK-ASSOCIATED PROTEIN"/>
    <property type="match status" value="1"/>
</dbReference>
<dbReference type="WBParaSite" id="OFLC_0000554801-mRNA-1">
    <property type="protein sequence ID" value="OFLC_0000554801-mRNA-1"/>
    <property type="gene ID" value="OFLC_0000554801"/>
</dbReference>
<feature type="region of interest" description="Disordered" evidence="1">
    <location>
        <begin position="114"/>
        <end position="134"/>
    </location>
</feature>